<dbReference type="RefSeq" id="WP_110397489.1">
    <property type="nucleotide sequence ID" value="NZ_JADIJL010000005.1"/>
</dbReference>
<keyword evidence="1" id="KW-0472">Membrane</keyword>
<dbReference type="EMBL" id="QJJQ01000024">
    <property type="protein sequence ID" value="PXW80917.1"/>
    <property type="molecule type" value="Genomic_DNA"/>
</dbReference>
<keyword evidence="1" id="KW-0812">Transmembrane</keyword>
<dbReference type="AlphaFoldDB" id="A0A2V3VGN2"/>
<reference evidence="2 3" key="1">
    <citation type="submission" date="2018-05" db="EMBL/GenBank/DDBJ databases">
        <title>Genomic Encyclopedia of Type Strains, Phase IV (KMG-IV): sequencing the most valuable type-strain genomes for metagenomic binning, comparative biology and taxonomic classification.</title>
        <authorList>
            <person name="Goeker M."/>
        </authorList>
    </citation>
    <scope>NUCLEOTIDE SEQUENCE [LARGE SCALE GENOMIC DNA]</scope>
    <source>
        <strain evidence="2 3">DSM 28556</strain>
    </source>
</reference>
<organism evidence="2 3">
    <name type="scientific">Pseudogracilibacillus auburnensis</name>
    <dbReference type="NCBI Taxonomy" id="1494959"/>
    <lineage>
        <taxon>Bacteria</taxon>
        <taxon>Bacillati</taxon>
        <taxon>Bacillota</taxon>
        <taxon>Bacilli</taxon>
        <taxon>Bacillales</taxon>
        <taxon>Bacillaceae</taxon>
        <taxon>Pseudogracilibacillus</taxon>
    </lineage>
</organism>
<protein>
    <submittedName>
        <fullName evidence="2">Uncharacterized protein</fullName>
    </submittedName>
</protein>
<name>A0A2V3VGN2_9BACI</name>
<keyword evidence="3" id="KW-1185">Reference proteome</keyword>
<sequence>MQKIIKGFIICAMMITFGIIGVFVVESKTEVVQEVNDQQLVEHTPKIVSADDQLLYEDSRLIGIHIALGEVLGKATLSNGGILGADEDQRRHVRKKNLDFYPDEIKKVIEIINRSIYKSGK</sequence>
<keyword evidence="1" id="KW-1133">Transmembrane helix</keyword>
<accession>A0A2V3VGN2</accession>
<evidence type="ECO:0000256" key="1">
    <source>
        <dbReference type="SAM" id="Phobius"/>
    </source>
</evidence>
<feature type="transmembrane region" description="Helical" evidence="1">
    <location>
        <begin position="7"/>
        <end position="25"/>
    </location>
</feature>
<gene>
    <name evidence="2" type="ORF">DFR56_12425</name>
</gene>
<proteinExistence type="predicted"/>
<comment type="caution">
    <text evidence="2">The sequence shown here is derived from an EMBL/GenBank/DDBJ whole genome shotgun (WGS) entry which is preliminary data.</text>
</comment>
<evidence type="ECO:0000313" key="2">
    <source>
        <dbReference type="EMBL" id="PXW80917.1"/>
    </source>
</evidence>
<dbReference type="Proteomes" id="UP000247978">
    <property type="component" value="Unassembled WGS sequence"/>
</dbReference>
<evidence type="ECO:0000313" key="3">
    <source>
        <dbReference type="Proteomes" id="UP000247978"/>
    </source>
</evidence>